<dbReference type="Proteomes" id="UP000198348">
    <property type="component" value="Unassembled WGS sequence"/>
</dbReference>
<evidence type="ECO:0000256" key="3">
    <source>
        <dbReference type="ARBA" id="ARBA00022692"/>
    </source>
</evidence>
<gene>
    <name evidence="8" type="ORF">SAMN06265360_11234</name>
</gene>
<feature type="transmembrane region" description="Helical" evidence="7">
    <location>
        <begin position="102"/>
        <end position="122"/>
    </location>
</feature>
<feature type="transmembrane region" description="Helical" evidence="7">
    <location>
        <begin position="77"/>
        <end position="96"/>
    </location>
</feature>
<evidence type="ECO:0000256" key="7">
    <source>
        <dbReference type="SAM" id="Phobius"/>
    </source>
</evidence>
<name>A0A238XT03_9PSEU</name>
<dbReference type="PANTHER" id="PTHR30477:SF18">
    <property type="entry name" value="METAL TRANSPORT SYSTEM MEMBRANE PROTEIN CT_417-RELATED"/>
    <property type="match status" value="1"/>
</dbReference>
<dbReference type="Pfam" id="PF00950">
    <property type="entry name" value="ABC-3"/>
    <property type="match status" value="1"/>
</dbReference>
<evidence type="ECO:0000256" key="4">
    <source>
        <dbReference type="ARBA" id="ARBA00022989"/>
    </source>
</evidence>
<proteinExistence type="inferred from homology"/>
<dbReference type="PANTHER" id="PTHR30477">
    <property type="entry name" value="ABC-TRANSPORTER METAL-BINDING PROTEIN"/>
    <property type="match status" value="1"/>
</dbReference>
<keyword evidence="4 7" id="KW-1133">Transmembrane helix</keyword>
<feature type="transmembrane region" description="Helical" evidence="7">
    <location>
        <begin position="189"/>
        <end position="219"/>
    </location>
</feature>
<keyword evidence="9" id="KW-1185">Reference proteome</keyword>
<evidence type="ECO:0000313" key="8">
    <source>
        <dbReference type="EMBL" id="SNR61641.1"/>
    </source>
</evidence>
<feature type="transmembrane region" description="Helical" evidence="7">
    <location>
        <begin position="257"/>
        <end position="275"/>
    </location>
</feature>
<dbReference type="OrthoDB" id="2375762at2"/>
<evidence type="ECO:0000256" key="1">
    <source>
        <dbReference type="ARBA" id="ARBA00004141"/>
    </source>
</evidence>
<dbReference type="GO" id="GO:0055085">
    <property type="term" value="P:transmembrane transport"/>
    <property type="evidence" value="ECO:0007669"/>
    <property type="project" value="InterPro"/>
</dbReference>
<dbReference type="RefSeq" id="WP_089301832.1">
    <property type="nucleotide sequence ID" value="NZ_FZNW01000012.1"/>
</dbReference>
<organism evidence="8 9">
    <name type="scientific">Haloechinothrix alba</name>
    <dbReference type="NCBI Taxonomy" id="664784"/>
    <lineage>
        <taxon>Bacteria</taxon>
        <taxon>Bacillati</taxon>
        <taxon>Actinomycetota</taxon>
        <taxon>Actinomycetes</taxon>
        <taxon>Pseudonocardiales</taxon>
        <taxon>Pseudonocardiaceae</taxon>
        <taxon>Haloechinothrix</taxon>
    </lineage>
</organism>
<evidence type="ECO:0000313" key="9">
    <source>
        <dbReference type="Proteomes" id="UP000198348"/>
    </source>
</evidence>
<accession>A0A238XT03</accession>
<feature type="transmembrane region" description="Helical" evidence="7">
    <location>
        <begin position="21"/>
        <end position="41"/>
    </location>
</feature>
<dbReference type="InterPro" id="IPR037294">
    <property type="entry name" value="ABC_BtuC-like"/>
</dbReference>
<feature type="transmembrane region" description="Helical" evidence="7">
    <location>
        <begin position="231"/>
        <end position="251"/>
    </location>
</feature>
<comment type="subcellular location">
    <subcellularLocation>
        <location evidence="6">Cell membrane</location>
        <topology evidence="6">Multi-pass membrane protein</topology>
    </subcellularLocation>
    <subcellularLocation>
        <location evidence="1">Membrane</location>
        <topology evidence="1">Multi-pass membrane protein</topology>
    </subcellularLocation>
</comment>
<evidence type="ECO:0000256" key="5">
    <source>
        <dbReference type="ARBA" id="ARBA00023136"/>
    </source>
</evidence>
<dbReference type="Gene3D" id="1.10.3470.10">
    <property type="entry name" value="ABC transporter involved in vitamin B12 uptake, BtuC"/>
    <property type="match status" value="1"/>
</dbReference>
<keyword evidence="6" id="KW-0813">Transport</keyword>
<dbReference type="InterPro" id="IPR001626">
    <property type="entry name" value="ABC_TroCD"/>
</dbReference>
<keyword evidence="3 6" id="KW-0812">Transmembrane</keyword>
<keyword evidence="5 7" id="KW-0472">Membrane</keyword>
<protein>
    <submittedName>
        <fullName evidence="8">Zinc/manganese transport system permease protein</fullName>
    </submittedName>
</protein>
<evidence type="ECO:0000256" key="6">
    <source>
        <dbReference type="RuleBase" id="RU003943"/>
    </source>
</evidence>
<evidence type="ECO:0000256" key="2">
    <source>
        <dbReference type="ARBA" id="ARBA00008034"/>
    </source>
</evidence>
<dbReference type="AlphaFoldDB" id="A0A238XT03"/>
<dbReference type="EMBL" id="FZNW01000012">
    <property type="protein sequence ID" value="SNR61641.1"/>
    <property type="molecule type" value="Genomic_DNA"/>
</dbReference>
<feature type="transmembrane region" description="Helical" evidence="7">
    <location>
        <begin position="143"/>
        <end position="163"/>
    </location>
</feature>
<reference evidence="8 9" key="1">
    <citation type="submission" date="2017-06" db="EMBL/GenBank/DDBJ databases">
        <authorList>
            <person name="Kim H.J."/>
            <person name="Triplett B.A."/>
        </authorList>
    </citation>
    <scope>NUCLEOTIDE SEQUENCE [LARGE SCALE GENOMIC DNA]</scope>
    <source>
        <strain evidence="8 9">DSM 45207</strain>
    </source>
</reference>
<sequence length="306" mass="31209">MENLFDIELTLRLLGLDFVRHALLASALLGLVAGALGPLIVMRRMAFAVHGTAELAFTGAAAALLLGMVFDGIAVEYGAIAGAVLAALLLGILGGRSAERDSVIGVVLAFGLGVGVLLLWLYPGRAHTQLGLFIGQVISIDRTNLAVYAVSTVAVLGVLALLYRPLLFASADPVVAAARGVPVSLLTPLFAVLVGIATALGVQTVGMLLVLALLVTPAAAACRVTSSPTRAIVLAIAFAELAVLGGIVLSLAPGVPISAFVTAISFAIYLSCRLVEHLRARVRKRKEADAPEGVATAGAAAPAADR</sequence>
<dbReference type="SUPFAM" id="SSF81345">
    <property type="entry name" value="ABC transporter involved in vitamin B12 uptake, BtuC"/>
    <property type="match status" value="1"/>
</dbReference>
<dbReference type="GO" id="GO:0043190">
    <property type="term" value="C:ATP-binding cassette (ABC) transporter complex"/>
    <property type="evidence" value="ECO:0007669"/>
    <property type="project" value="InterPro"/>
</dbReference>
<dbReference type="GO" id="GO:0010043">
    <property type="term" value="P:response to zinc ion"/>
    <property type="evidence" value="ECO:0007669"/>
    <property type="project" value="TreeGrafter"/>
</dbReference>
<comment type="similarity">
    <text evidence="2 6">Belongs to the ABC-3 integral membrane protein family.</text>
</comment>
<feature type="transmembrane region" description="Helical" evidence="7">
    <location>
        <begin position="47"/>
        <end position="70"/>
    </location>
</feature>